<dbReference type="InterPro" id="IPR013024">
    <property type="entry name" value="GGCT-like"/>
</dbReference>
<dbReference type="EMBL" id="FTNV01000001">
    <property type="protein sequence ID" value="SIS00813.1"/>
    <property type="molecule type" value="Genomic_DNA"/>
</dbReference>
<protein>
    <recommendedName>
        <fullName evidence="3">ChaC-like protein</fullName>
    </recommendedName>
</protein>
<dbReference type="SUPFAM" id="SSF110857">
    <property type="entry name" value="Gamma-glutamyl cyclotransferase-like"/>
    <property type="match status" value="1"/>
</dbReference>
<dbReference type="Gene3D" id="3.10.490.10">
    <property type="entry name" value="Gamma-glutamyl cyclotransferase-like"/>
    <property type="match status" value="1"/>
</dbReference>
<dbReference type="Proteomes" id="UP000186019">
    <property type="component" value="Unassembled WGS sequence"/>
</dbReference>
<evidence type="ECO:0000313" key="2">
    <source>
        <dbReference type="Proteomes" id="UP000186019"/>
    </source>
</evidence>
<gene>
    <name evidence="1" type="ORF">SAMN05421666_1123</name>
</gene>
<proteinExistence type="predicted"/>
<reference evidence="1 2" key="1">
    <citation type="submission" date="2017-01" db="EMBL/GenBank/DDBJ databases">
        <authorList>
            <person name="Mah S.A."/>
            <person name="Swanson W.J."/>
            <person name="Moy G.W."/>
            <person name="Vacquier V.D."/>
        </authorList>
    </citation>
    <scope>NUCLEOTIDE SEQUENCE [LARGE SCALE GENOMIC DNA]</scope>
    <source>
        <strain evidence="1 2">DSM 29590</strain>
    </source>
</reference>
<dbReference type="AlphaFoldDB" id="A0A1N7FKH8"/>
<dbReference type="STRING" id="573024.SAMN05216208_1013"/>
<dbReference type="RefSeq" id="WP_076531707.1">
    <property type="nucleotide sequence ID" value="NZ_FOAC01000001.1"/>
</dbReference>
<name>A0A1N7FKH8_9RHOB</name>
<organism evidence="1 2">
    <name type="scientific">Roseovarius nanhaiticus</name>
    <dbReference type="NCBI Taxonomy" id="573024"/>
    <lineage>
        <taxon>Bacteria</taxon>
        <taxon>Pseudomonadati</taxon>
        <taxon>Pseudomonadota</taxon>
        <taxon>Alphaproteobacteria</taxon>
        <taxon>Rhodobacterales</taxon>
        <taxon>Roseobacteraceae</taxon>
        <taxon>Roseovarius</taxon>
    </lineage>
</organism>
<sequence length="193" mass="21591">METAPHAYFFGYGSLVNRGTHDFTAAHPARLKGWRRRWRPTNLREVAFLSVVEDTGTIIDGLIAPVPDADWHALDLREGAYDRVPAEHMVEHPLPHRPQIAVYAVPGYGTRAAVEERGYHLLLSYIDVVIQGYLREFGPAGAQHFFDTTDGWEVDVIDDRAAPRYPRACTLTQGETDVVDAGLASLPVRMKRA</sequence>
<dbReference type="InterPro" id="IPR036568">
    <property type="entry name" value="GGCT-like_sf"/>
</dbReference>
<dbReference type="CDD" id="cd06661">
    <property type="entry name" value="GGCT_like"/>
    <property type="match status" value="1"/>
</dbReference>
<dbReference type="OrthoDB" id="5567366at2"/>
<keyword evidence="2" id="KW-1185">Reference proteome</keyword>
<evidence type="ECO:0008006" key="3">
    <source>
        <dbReference type="Google" id="ProtNLM"/>
    </source>
</evidence>
<accession>A0A1N7FKH8</accession>
<evidence type="ECO:0000313" key="1">
    <source>
        <dbReference type="EMBL" id="SIS00813.1"/>
    </source>
</evidence>